<evidence type="ECO:0000313" key="2">
    <source>
        <dbReference type="Proteomes" id="UP000233332"/>
    </source>
</evidence>
<sequence length="335" mass="36653">MNTKKLIGFAVLGTTLLLAGCQTTRDHAFSEWKEVPIGKSRFNVPTASNIPVTKLEQSDRNNGQVQNERWELVCGQGLITNAYTFDVWFTPQSEQELADEAQFRDTFETSNVTVLKTYPITSNVNGKAVGYYADAKIGESSQCKVAKFGFRATNGRKIYDNDRGGIDSIVTVVYCGDADFDIAKLTHNISLVDDRDAYAARVMALPTPACAMTRTKTSGAQGGNWSSARMGTYDRTIAMTWGSKLTDGYLDTKVSLKDYGGTLEFIGPNSSQCKAQLSVTKNDAPTEGTWFTDCTKGAFASGTFTLDDNRNLIGEGTDQDDEGVEFTLWIPDNKA</sequence>
<comment type="caution">
    <text evidence="1">The sequence shown here is derived from an EMBL/GenBank/DDBJ whole genome shotgun (WGS) entry which is preliminary data.</text>
</comment>
<organism evidence="1 2">
    <name type="scientific">Thalassospira lohafexi</name>
    <dbReference type="NCBI Taxonomy" id="744227"/>
    <lineage>
        <taxon>Bacteria</taxon>
        <taxon>Pseudomonadati</taxon>
        <taxon>Pseudomonadota</taxon>
        <taxon>Alphaproteobacteria</taxon>
        <taxon>Rhodospirillales</taxon>
        <taxon>Thalassospiraceae</taxon>
        <taxon>Thalassospira</taxon>
    </lineage>
</organism>
<protein>
    <recommendedName>
        <fullName evidence="3">Lipoprotein</fullName>
    </recommendedName>
</protein>
<evidence type="ECO:0000313" key="1">
    <source>
        <dbReference type="EMBL" id="PKR60346.1"/>
    </source>
</evidence>
<name>A0A2N3LC77_9PROT</name>
<dbReference type="RefSeq" id="WP_101299769.1">
    <property type="nucleotide sequence ID" value="NZ_NXGX01000001.1"/>
</dbReference>
<gene>
    <name evidence="1" type="ORF">COO92_03095</name>
</gene>
<keyword evidence="2" id="KW-1185">Reference proteome</keyword>
<accession>A0A2N3LC77</accession>
<dbReference type="EMBL" id="NXGX01000001">
    <property type="protein sequence ID" value="PKR60346.1"/>
    <property type="molecule type" value="Genomic_DNA"/>
</dbReference>
<dbReference type="Proteomes" id="UP000233332">
    <property type="component" value="Unassembled WGS sequence"/>
</dbReference>
<reference evidence="1 2" key="1">
    <citation type="submission" date="2017-09" db="EMBL/GenBank/DDBJ databases">
        <title>Biodiversity and function of Thalassospira species in the particle-attached aromatic-hydrocarbon-degrading consortia from the surface seawater of the China South Sea.</title>
        <authorList>
            <person name="Dong C."/>
            <person name="Lai Q."/>
            <person name="Shao Z."/>
        </authorList>
    </citation>
    <scope>NUCLEOTIDE SEQUENCE [LARGE SCALE GENOMIC DNA]</scope>
    <source>
        <strain evidence="1 2">139Z-12</strain>
    </source>
</reference>
<evidence type="ECO:0008006" key="3">
    <source>
        <dbReference type="Google" id="ProtNLM"/>
    </source>
</evidence>
<dbReference type="PROSITE" id="PS51257">
    <property type="entry name" value="PROKAR_LIPOPROTEIN"/>
    <property type="match status" value="1"/>
</dbReference>
<proteinExistence type="predicted"/>
<dbReference type="AlphaFoldDB" id="A0A2N3LC77"/>